<evidence type="ECO:0000256" key="1">
    <source>
        <dbReference type="ARBA" id="ARBA00005417"/>
    </source>
</evidence>
<protein>
    <recommendedName>
        <fullName evidence="5">ABC transporter domain-containing protein</fullName>
    </recommendedName>
</protein>
<dbReference type="GO" id="GO:0005524">
    <property type="term" value="F:ATP binding"/>
    <property type="evidence" value="ECO:0007669"/>
    <property type="project" value="UniProtKB-KW"/>
</dbReference>
<dbReference type="InterPro" id="IPR017871">
    <property type="entry name" value="ABC_transporter-like_CS"/>
</dbReference>
<dbReference type="SUPFAM" id="SSF52540">
    <property type="entry name" value="P-loop containing nucleoside triphosphate hydrolases"/>
    <property type="match status" value="1"/>
</dbReference>
<dbReference type="PROSITE" id="PS00211">
    <property type="entry name" value="ABC_TRANSPORTER_1"/>
    <property type="match status" value="1"/>
</dbReference>
<organism evidence="6">
    <name type="scientific">marine metagenome</name>
    <dbReference type="NCBI Taxonomy" id="408172"/>
    <lineage>
        <taxon>unclassified sequences</taxon>
        <taxon>metagenomes</taxon>
        <taxon>ecological metagenomes</taxon>
    </lineage>
</organism>
<feature type="domain" description="ABC transporter" evidence="5">
    <location>
        <begin position="1"/>
        <end position="174"/>
    </location>
</feature>
<dbReference type="AlphaFoldDB" id="A0A381U1K0"/>
<dbReference type="EMBL" id="UINC01005566">
    <property type="protein sequence ID" value="SVA22122.1"/>
    <property type="molecule type" value="Genomic_DNA"/>
</dbReference>
<dbReference type="PANTHER" id="PTHR43776">
    <property type="entry name" value="TRANSPORT ATP-BINDING PROTEIN"/>
    <property type="match status" value="1"/>
</dbReference>
<evidence type="ECO:0000256" key="4">
    <source>
        <dbReference type="ARBA" id="ARBA00022840"/>
    </source>
</evidence>
<reference evidence="6" key="1">
    <citation type="submission" date="2018-05" db="EMBL/GenBank/DDBJ databases">
        <authorList>
            <person name="Lanie J.A."/>
            <person name="Ng W.-L."/>
            <person name="Kazmierczak K.M."/>
            <person name="Andrzejewski T.M."/>
            <person name="Davidsen T.M."/>
            <person name="Wayne K.J."/>
            <person name="Tettelin H."/>
            <person name="Glass J.I."/>
            <person name="Rusch D."/>
            <person name="Podicherti R."/>
            <person name="Tsui H.-C.T."/>
            <person name="Winkler M.E."/>
        </authorList>
    </citation>
    <scope>NUCLEOTIDE SEQUENCE</scope>
</reference>
<keyword evidence="4" id="KW-0067">ATP-binding</keyword>
<dbReference type="Pfam" id="PF00005">
    <property type="entry name" value="ABC_tran"/>
    <property type="match status" value="1"/>
</dbReference>
<dbReference type="PANTHER" id="PTHR43776:SF7">
    <property type="entry name" value="D,D-DIPEPTIDE TRANSPORT ATP-BINDING PROTEIN DDPF-RELATED"/>
    <property type="match status" value="1"/>
</dbReference>
<evidence type="ECO:0000313" key="6">
    <source>
        <dbReference type="EMBL" id="SVA22122.1"/>
    </source>
</evidence>
<dbReference type="InterPro" id="IPR050319">
    <property type="entry name" value="ABC_transp_ATP-bind"/>
</dbReference>
<evidence type="ECO:0000256" key="2">
    <source>
        <dbReference type="ARBA" id="ARBA00022448"/>
    </source>
</evidence>
<sequence length="252" mass="27744">MTRREVQRLRPRIQLVFQDAGAALNPRWRARDLVAEPFEIHSHLEGGELHQRVDAMFETVGLDPALGGRLPRELSGGQKQRVGIARALALEPDLLVCDEPTSALDLSIQAQIINLLQDLQEQLGLSYLFIAHDLGVVRQISDRVAVMYLGKIVEVASRDRLFEQGRHPYTQALLSAVPLADPEHANIHGSKGAGGEVPSPSSPPLGCNFCTRCESKREVAHRLNIDCDVTEPELVTVGHSHEVSCHLFQPVG</sequence>
<keyword evidence="2" id="KW-0813">Transport</keyword>
<dbReference type="InterPro" id="IPR003439">
    <property type="entry name" value="ABC_transporter-like_ATP-bd"/>
</dbReference>
<dbReference type="CDD" id="cd03257">
    <property type="entry name" value="ABC_NikE_OppD_transporters"/>
    <property type="match status" value="1"/>
</dbReference>
<proteinExistence type="inferred from homology"/>
<dbReference type="GO" id="GO:0016887">
    <property type="term" value="F:ATP hydrolysis activity"/>
    <property type="evidence" value="ECO:0007669"/>
    <property type="project" value="InterPro"/>
</dbReference>
<dbReference type="NCBIfam" id="TIGR01727">
    <property type="entry name" value="oligo_HPY"/>
    <property type="match status" value="1"/>
</dbReference>
<dbReference type="InterPro" id="IPR013563">
    <property type="entry name" value="Oligopep_ABC_C"/>
</dbReference>
<dbReference type="PROSITE" id="PS50893">
    <property type="entry name" value="ABC_TRANSPORTER_2"/>
    <property type="match status" value="1"/>
</dbReference>
<keyword evidence="3" id="KW-0547">Nucleotide-binding</keyword>
<accession>A0A381U1K0</accession>
<dbReference type="GO" id="GO:0015833">
    <property type="term" value="P:peptide transport"/>
    <property type="evidence" value="ECO:0007669"/>
    <property type="project" value="InterPro"/>
</dbReference>
<name>A0A381U1K0_9ZZZZ</name>
<dbReference type="Pfam" id="PF08352">
    <property type="entry name" value="oligo_HPY"/>
    <property type="match status" value="1"/>
</dbReference>
<evidence type="ECO:0000259" key="5">
    <source>
        <dbReference type="PROSITE" id="PS50893"/>
    </source>
</evidence>
<dbReference type="Gene3D" id="3.40.50.300">
    <property type="entry name" value="P-loop containing nucleotide triphosphate hydrolases"/>
    <property type="match status" value="1"/>
</dbReference>
<gene>
    <name evidence="6" type="ORF">METZ01_LOCUS74976</name>
</gene>
<dbReference type="InterPro" id="IPR027417">
    <property type="entry name" value="P-loop_NTPase"/>
</dbReference>
<evidence type="ECO:0000256" key="3">
    <source>
        <dbReference type="ARBA" id="ARBA00022741"/>
    </source>
</evidence>
<comment type="similarity">
    <text evidence="1">Belongs to the ABC transporter superfamily.</text>
</comment>